<sequence>MNSSYIPVAKRTRLQCRLLAQGCIGTIAGCCDSSRHQSRSRDRGLGFWHCGSGGPSSSKGTHNVSKNVDESSVYESEEETSYENGSGGSSRSTRRKLDVKVEELSVDEMEEEKSIESASEDSSILRRRGHDEEKRVDVLIIDDSEEETSNANESGGTYRSNKHGEYSVHEAKVERSDSDGCYGTPRRQSWNQNRELGYSKCDEQEVHEVINVDDYSIDQRASRKATPKGSDGSSRSTSRRLEMVGESSVEQWEEEKSSESASEYSSISRRRRRDDEAKGINELSVDESEEETNGSGEPSGSNSGLMKSNENDESSVDGSEEEESHHSLKESDGDKEFEKMESAKIAMKNHSYGSASSFKTGPDTYFIYSSDDSDSDDSVENLIEEEEADEDLQISCKYHEIQDQSTEDDEDESSSSSDSSDDFVFFLPNNRVNQLTNWKESPIENTRETVWSGSVDRKEKNHSVRKTNMKKANLKPTNSSTGIHTHEKTNAKDKASYRYTTIDKANAVKYQESSKPRRLQQKDDGALVDSLLDSVIANGDVHHKEGDDCLALQFRFDDSEDESSSQKSDVSDMEGLFQEMDFALTCEEIGSYKTPLIKNQEKDDDGNIEANPFKLCQRGEHSDIYLEEQTGFRCGLCGAVVLESRYVIPKLANYAPDKSKRSYLIDEQFATSENVHFGAPDWNPLDIYKQSKGTVWELIPASIRAHLYPHQQEGFKFLWENLAGTIELSKLHKRDQRSGGGCIISHAPGTGKTLLAIVFLESFLKKFPKCCPVIVAPVSMLLTWEAEFKKWKVGFSFLNLNSFEFLSKEANGKLTRNKDVIRAMKISSWSNGGSVLGVSYNLYEKLAGNGKNMKLKKLGNILLDKPGLVVLDEGHTPRNQRSKIWNVLKKLKTRKRVILSGTPFQNNFRELFNTLHLVRPATWTDMMNQKMFAEMIQPKRKKKSRSSSASEDIESLKAIISPFVHVHKGKILESKLPGLKSSVILLNPPPLQKQLIKKLGNLAKTFEYEHKVALVSVHPSLILHCSLSNEKNSMNEEELKKVRLQPDCGVKTRFVMELIRLSVSLDEKVLIFSQYIEPLKLLKDQIALVFHWKEEREIMFIEGRIHQKQRQMIINDFNDPSSEVKVLLASTRCCSEGIHLIGASRVVLLDVVWNPSVERQAISRAYRLGQKKVVYTYHLMASGTTEEEKYDRQVEKERLGELVFSSSAMSGEVPQNNEKANVIKLNDKILQQMVDHQELNHMFKEIRYPEKQTTN</sequence>
<name>A0ACB9F0E2_CICIN</name>
<organism evidence="1 2">
    <name type="scientific">Cichorium intybus</name>
    <name type="common">Chicory</name>
    <dbReference type="NCBI Taxonomy" id="13427"/>
    <lineage>
        <taxon>Eukaryota</taxon>
        <taxon>Viridiplantae</taxon>
        <taxon>Streptophyta</taxon>
        <taxon>Embryophyta</taxon>
        <taxon>Tracheophyta</taxon>
        <taxon>Spermatophyta</taxon>
        <taxon>Magnoliopsida</taxon>
        <taxon>eudicotyledons</taxon>
        <taxon>Gunneridae</taxon>
        <taxon>Pentapetalae</taxon>
        <taxon>asterids</taxon>
        <taxon>campanulids</taxon>
        <taxon>Asterales</taxon>
        <taxon>Asteraceae</taxon>
        <taxon>Cichorioideae</taxon>
        <taxon>Cichorieae</taxon>
        <taxon>Cichoriinae</taxon>
        <taxon>Cichorium</taxon>
    </lineage>
</organism>
<proteinExistence type="predicted"/>
<comment type="caution">
    <text evidence="1">The sequence shown here is derived from an EMBL/GenBank/DDBJ whole genome shotgun (WGS) entry which is preliminary data.</text>
</comment>
<dbReference type="EMBL" id="CM042011">
    <property type="protein sequence ID" value="KAI3764569.1"/>
    <property type="molecule type" value="Genomic_DNA"/>
</dbReference>
<dbReference type="Proteomes" id="UP001055811">
    <property type="component" value="Linkage Group LG03"/>
</dbReference>
<evidence type="ECO:0000313" key="1">
    <source>
        <dbReference type="EMBL" id="KAI3764569.1"/>
    </source>
</evidence>
<gene>
    <name evidence="1" type="ORF">L2E82_14580</name>
</gene>
<reference evidence="2" key="1">
    <citation type="journal article" date="2022" name="Mol. Ecol. Resour.">
        <title>The genomes of chicory, endive, great burdock and yacon provide insights into Asteraceae palaeo-polyploidization history and plant inulin production.</title>
        <authorList>
            <person name="Fan W."/>
            <person name="Wang S."/>
            <person name="Wang H."/>
            <person name="Wang A."/>
            <person name="Jiang F."/>
            <person name="Liu H."/>
            <person name="Zhao H."/>
            <person name="Xu D."/>
            <person name="Zhang Y."/>
        </authorList>
    </citation>
    <scope>NUCLEOTIDE SEQUENCE [LARGE SCALE GENOMIC DNA]</scope>
    <source>
        <strain evidence="2">cv. Punajuju</strain>
    </source>
</reference>
<protein>
    <submittedName>
        <fullName evidence="1">Uncharacterized protein</fullName>
    </submittedName>
</protein>
<accession>A0ACB9F0E2</accession>
<keyword evidence="2" id="KW-1185">Reference proteome</keyword>
<reference evidence="1 2" key="2">
    <citation type="journal article" date="2022" name="Mol. Ecol. Resour.">
        <title>The genomes of chicory, endive, great burdock and yacon provide insights into Asteraceae paleo-polyploidization history and plant inulin production.</title>
        <authorList>
            <person name="Fan W."/>
            <person name="Wang S."/>
            <person name="Wang H."/>
            <person name="Wang A."/>
            <person name="Jiang F."/>
            <person name="Liu H."/>
            <person name="Zhao H."/>
            <person name="Xu D."/>
            <person name="Zhang Y."/>
        </authorList>
    </citation>
    <scope>NUCLEOTIDE SEQUENCE [LARGE SCALE GENOMIC DNA]</scope>
    <source>
        <strain evidence="2">cv. Punajuju</strain>
        <tissue evidence="1">Leaves</tissue>
    </source>
</reference>
<evidence type="ECO:0000313" key="2">
    <source>
        <dbReference type="Proteomes" id="UP001055811"/>
    </source>
</evidence>